<protein>
    <recommendedName>
        <fullName evidence="4">HAMP domain-containing protein</fullName>
    </recommendedName>
</protein>
<dbReference type="RefSeq" id="WP_146399921.1">
    <property type="nucleotide sequence ID" value="NZ_SJPJ01000001.1"/>
</dbReference>
<dbReference type="AlphaFoldDB" id="A0A5C5Z6X1"/>
<reference evidence="2 3" key="1">
    <citation type="submission" date="2019-02" db="EMBL/GenBank/DDBJ databases">
        <title>Deep-cultivation of Planctomycetes and their phenomic and genomic characterization uncovers novel biology.</title>
        <authorList>
            <person name="Wiegand S."/>
            <person name="Jogler M."/>
            <person name="Boedeker C."/>
            <person name="Pinto D."/>
            <person name="Vollmers J."/>
            <person name="Rivas-Marin E."/>
            <person name="Kohn T."/>
            <person name="Peeters S.H."/>
            <person name="Heuer A."/>
            <person name="Rast P."/>
            <person name="Oberbeckmann S."/>
            <person name="Bunk B."/>
            <person name="Jeske O."/>
            <person name="Meyerdierks A."/>
            <person name="Storesund J.E."/>
            <person name="Kallscheuer N."/>
            <person name="Luecker S."/>
            <person name="Lage O.M."/>
            <person name="Pohl T."/>
            <person name="Merkel B.J."/>
            <person name="Hornburger P."/>
            <person name="Mueller R.-W."/>
            <person name="Bruemmer F."/>
            <person name="Labrenz M."/>
            <person name="Spormann A.M."/>
            <person name="Op Den Camp H."/>
            <person name="Overmann J."/>
            <person name="Amann R."/>
            <person name="Jetten M.S.M."/>
            <person name="Mascher T."/>
            <person name="Medema M.H."/>
            <person name="Devos D.P."/>
            <person name="Kaster A.-K."/>
            <person name="Ovreas L."/>
            <person name="Rohde M."/>
            <person name="Galperin M.Y."/>
            <person name="Jogler C."/>
        </authorList>
    </citation>
    <scope>NUCLEOTIDE SEQUENCE [LARGE SCALE GENOMIC DNA]</scope>
    <source>
        <strain evidence="2 3">CA13</strain>
    </source>
</reference>
<keyword evidence="1" id="KW-0812">Transmembrane</keyword>
<evidence type="ECO:0000313" key="3">
    <source>
        <dbReference type="Proteomes" id="UP000315010"/>
    </source>
</evidence>
<dbReference type="EMBL" id="SJPJ01000001">
    <property type="protein sequence ID" value="TWT83034.1"/>
    <property type="molecule type" value="Genomic_DNA"/>
</dbReference>
<feature type="transmembrane region" description="Helical" evidence="1">
    <location>
        <begin position="29"/>
        <end position="48"/>
    </location>
</feature>
<evidence type="ECO:0000256" key="1">
    <source>
        <dbReference type="SAM" id="Phobius"/>
    </source>
</evidence>
<dbReference type="Proteomes" id="UP000315010">
    <property type="component" value="Unassembled WGS sequence"/>
</dbReference>
<gene>
    <name evidence="2" type="ORF">CA13_44970</name>
</gene>
<dbReference type="OrthoDB" id="270597at2"/>
<keyword evidence="1" id="KW-1133">Transmembrane helix</keyword>
<name>A0A5C5Z6X1_9BACT</name>
<keyword evidence="3" id="KW-1185">Reference proteome</keyword>
<proteinExistence type="predicted"/>
<sequence length="165" mass="18947">MKWKKMPAISTRKYVVADPHVQGAILRRVGLYALAAIAYYSVVLFFSIYATGRVGTTTDRLFECLDDIITWLPGLFVLGPIAAYDLLTTTNRFAGPICRLRREMKMLVDDESPRELTFRENDHWSEVAKHYNELRQELLELRAESAQNGGRHKNNLNEEMAEVLI</sequence>
<organism evidence="2 3">
    <name type="scientific">Novipirellula herctigrandis</name>
    <dbReference type="NCBI Taxonomy" id="2527986"/>
    <lineage>
        <taxon>Bacteria</taxon>
        <taxon>Pseudomonadati</taxon>
        <taxon>Planctomycetota</taxon>
        <taxon>Planctomycetia</taxon>
        <taxon>Pirellulales</taxon>
        <taxon>Pirellulaceae</taxon>
        <taxon>Novipirellula</taxon>
    </lineage>
</organism>
<accession>A0A5C5Z6X1</accession>
<feature type="transmembrane region" description="Helical" evidence="1">
    <location>
        <begin position="68"/>
        <end position="87"/>
    </location>
</feature>
<keyword evidence="1" id="KW-0472">Membrane</keyword>
<evidence type="ECO:0000313" key="2">
    <source>
        <dbReference type="EMBL" id="TWT83034.1"/>
    </source>
</evidence>
<comment type="caution">
    <text evidence="2">The sequence shown here is derived from an EMBL/GenBank/DDBJ whole genome shotgun (WGS) entry which is preliminary data.</text>
</comment>
<evidence type="ECO:0008006" key="4">
    <source>
        <dbReference type="Google" id="ProtNLM"/>
    </source>
</evidence>